<evidence type="ECO:0000256" key="3">
    <source>
        <dbReference type="ARBA" id="ARBA00022525"/>
    </source>
</evidence>
<dbReference type="AlphaFoldDB" id="S4UJZ7"/>
<sequence length="57" mass="6311">MFTVFLLVVLAITVVSFPLDRESDGANAEARTHDHEKHALDRNGCCRNPACESHRCG</sequence>
<dbReference type="Pfam" id="PF07365">
    <property type="entry name" value="Toxin_8"/>
    <property type="match status" value="1"/>
</dbReference>
<feature type="chain" id="PRO_5007726928" evidence="5">
    <location>
        <begin position="17"/>
        <end position="57"/>
    </location>
</feature>
<keyword evidence="5" id="KW-0732">Signal</keyword>
<dbReference type="GO" id="GO:0005576">
    <property type="term" value="C:extracellular region"/>
    <property type="evidence" value="ECO:0007669"/>
    <property type="project" value="UniProtKB-SubCell"/>
</dbReference>
<comment type="similarity">
    <text evidence="2">Belongs to the conotoxin A superfamily.</text>
</comment>
<evidence type="ECO:0000256" key="5">
    <source>
        <dbReference type="SAM" id="SignalP"/>
    </source>
</evidence>
<keyword evidence="4" id="KW-0800">Toxin</keyword>
<dbReference type="GO" id="GO:0030550">
    <property type="term" value="F:acetylcholine receptor inhibitor activity"/>
    <property type="evidence" value="ECO:0007669"/>
    <property type="project" value="InterPro"/>
</dbReference>
<protein>
    <submittedName>
        <fullName evidence="7">A superfamily conotoxin S1.1a</fullName>
    </submittedName>
    <submittedName>
        <fullName evidence="6">A superfamily conotoxin S1.1b</fullName>
    </submittedName>
</protein>
<organism evidence="7">
    <name type="scientific">Conus striatus</name>
    <name type="common">Striated cone</name>
    <dbReference type="NCBI Taxonomy" id="6493"/>
    <lineage>
        <taxon>Eukaryota</taxon>
        <taxon>Metazoa</taxon>
        <taxon>Spiralia</taxon>
        <taxon>Lophotrochozoa</taxon>
        <taxon>Mollusca</taxon>
        <taxon>Gastropoda</taxon>
        <taxon>Caenogastropoda</taxon>
        <taxon>Neogastropoda</taxon>
        <taxon>Conoidea</taxon>
        <taxon>Conidae</taxon>
        <taxon>Conus</taxon>
        <taxon>Pionoconus</taxon>
    </lineage>
</organism>
<evidence type="ECO:0000256" key="4">
    <source>
        <dbReference type="ARBA" id="ARBA00022656"/>
    </source>
</evidence>
<dbReference type="EMBL" id="JX293534">
    <property type="protein sequence ID" value="AGK23274.1"/>
    <property type="molecule type" value="Genomic_DNA"/>
</dbReference>
<reference evidence="7" key="1">
    <citation type="journal article" date="2013" name="PLoS ONE">
        <title>Molecular evolution and diversity of conus peptide toxins, as revealed by gene structure and intron sequence analyses.</title>
        <authorList>
            <person name="Wu Y."/>
            <person name="Wang L."/>
            <person name="Zhou M."/>
            <person name="You Y."/>
            <person name="Zhu X."/>
            <person name="Qiang Y."/>
            <person name="Qin M."/>
            <person name="Luo S."/>
            <person name="Ren Z."/>
            <person name="Xu A."/>
        </authorList>
    </citation>
    <scope>NUCLEOTIDE SEQUENCE</scope>
</reference>
<keyword evidence="3" id="KW-0964">Secreted</keyword>
<dbReference type="GO" id="GO:0090729">
    <property type="term" value="F:toxin activity"/>
    <property type="evidence" value="ECO:0007669"/>
    <property type="project" value="UniProtKB-KW"/>
</dbReference>
<evidence type="ECO:0000313" key="7">
    <source>
        <dbReference type="EMBL" id="AGK23274.1"/>
    </source>
</evidence>
<accession>S4UJZ7</accession>
<feature type="signal peptide" evidence="5">
    <location>
        <begin position="1"/>
        <end position="16"/>
    </location>
</feature>
<comment type="subcellular location">
    <subcellularLocation>
        <location evidence="1">Secreted</location>
    </subcellularLocation>
</comment>
<proteinExistence type="inferred from homology"/>
<evidence type="ECO:0000256" key="1">
    <source>
        <dbReference type="ARBA" id="ARBA00004613"/>
    </source>
</evidence>
<name>S4UJZ7_CONST</name>
<dbReference type="InterPro" id="IPR009958">
    <property type="entry name" value="Conotoxin_a-typ"/>
</dbReference>
<evidence type="ECO:0000313" key="6">
    <source>
        <dbReference type="EMBL" id="AGK23273.1"/>
    </source>
</evidence>
<evidence type="ECO:0000256" key="2">
    <source>
        <dbReference type="ARBA" id="ARBA00006077"/>
    </source>
</evidence>
<dbReference type="EMBL" id="JX293533">
    <property type="protein sequence ID" value="AGK23273.1"/>
    <property type="molecule type" value="Genomic_DNA"/>
</dbReference>